<dbReference type="InterPro" id="IPR016161">
    <property type="entry name" value="Ald_DH/histidinol_DH"/>
</dbReference>
<dbReference type="PROSITE" id="PS00070">
    <property type="entry name" value="ALDEHYDE_DEHYDR_CYS"/>
    <property type="match status" value="1"/>
</dbReference>
<feature type="domain" description="Aldehyde dehydrogenase" evidence="5">
    <location>
        <begin position="315"/>
        <end position="554"/>
    </location>
</feature>
<keyword evidence="7" id="KW-1185">Reference proteome</keyword>
<evidence type="ECO:0000256" key="4">
    <source>
        <dbReference type="ARBA" id="ARBA00023027"/>
    </source>
</evidence>
<dbReference type="InParanoid" id="A0A3Q7FBR1"/>
<dbReference type="InterPro" id="IPR015590">
    <property type="entry name" value="Aldehyde_DH_dom"/>
</dbReference>
<evidence type="ECO:0000256" key="1">
    <source>
        <dbReference type="ARBA" id="ARBA00009986"/>
    </source>
</evidence>
<keyword evidence="3" id="KW-0560">Oxidoreductase</keyword>
<evidence type="ECO:0000256" key="2">
    <source>
        <dbReference type="ARBA" id="ARBA00013048"/>
    </source>
</evidence>
<organism evidence="6">
    <name type="scientific">Solanum lycopersicum</name>
    <name type="common">Tomato</name>
    <name type="synonym">Lycopersicon esculentum</name>
    <dbReference type="NCBI Taxonomy" id="4081"/>
    <lineage>
        <taxon>Eukaryota</taxon>
        <taxon>Viridiplantae</taxon>
        <taxon>Streptophyta</taxon>
        <taxon>Embryophyta</taxon>
        <taxon>Tracheophyta</taxon>
        <taxon>Spermatophyta</taxon>
        <taxon>Magnoliopsida</taxon>
        <taxon>eudicotyledons</taxon>
        <taxon>Gunneridae</taxon>
        <taxon>Pentapetalae</taxon>
        <taxon>asterids</taxon>
        <taxon>lamiids</taxon>
        <taxon>Solanales</taxon>
        <taxon>Solanaceae</taxon>
        <taxon>Solanoideae</taxon>
        <taxon>Solaneae</taxon>
        <taxon>Solanum</taxon>
        <taxon>Solanum subgen. Lycopersicon</taxon>
    </lineage>
</organism>
<dbReference type="FunFam" id="3.40.605.10:FF:000003">
    <property type="entry name" value="Methylmalonate-semialdehyde dehydrogenase [acylating]"/>
    <property type="match status" value="1"/>
</dbReference>
<dbReference type="Gene3D" id="3.40.605.10">
    <property type="entry name" value="Aldehyde Dehydrogenase, Chain A, domain 1"/>
    <property type="match status" value="2"/>
</dbReference>
<evidence type="ECO:0000256" key="3">
    <source>
        <dbReference type="ARBA" id="ARBA00023002"/>
    </source>
</evidence>
<reference evidence="6" key="2">
    <citation type="submission" date="2019-01" db="UniProtKB">
        <authorList>
            <consortium name="EnsemblPlants"/>
        </authorList>
    </citation>
    <scope>IDENTIFICATION</scope>
    <source>
        <strain evidence="6">cv. Heinz 1706</strain>
    </source>
</reference>
<dbReference type="GO" id="GO:0006210">
    <property type="term" value="P:thymine catabolic process"/>
    <property type="evidence" value="ECO:0000318"/>
    <property type="project" value="GO_Central"/>
</dbReference>
<dbReference type="Gramene" id="Solyc01g106080.3.1">
    <property type="protein sequence ID" value="Solyc01g106080.3.1"/>
    <property type="gene ID" value="Solyc01g106080.3"/>
</dbReference>
<dbReference type="InterPro" id="IPR016160">
    <property type="entry name" value="Ald_DH_CS_CYS"/>
</dbReference>
<comment type="similarity">
    <text evidence="1">Belongs to the aldehyde dehydrogenase family.</text>
</comment>
<dbReference type="CDD" id="cd07085">
    <property type="entry name" value="ALDH_F6_MMSDH"/>
    <property type="match status" value="1"/>
</dbReference>
<dbReference type="Proteomes" id="UP000004994">
    <property type="component" value="Chromosome 1"/>
</dbReference>
<feature type="domain" description="Aldehyde dehydrogenase" evidence="5">
    <location>
        <begin position="51"/>
        <end position="285"/>
    </location>
</feature>
<dbReference type="PANTHER" id="PTHR43866">
    <property type="entry name" value="MALONATE-SEMIALDEHYDE DEHYDROGENASE"/>
    <property type="match status" value="1"/>
</dbReference>
<dbReference type="InterPro" id="IPR016162">
    <property type="entry name" value="Ald_DH_N"/>
</dbReference>
<reference evidence="6" key="1">
    <citation type="journal article" date="2012" name="Nature">
        <title>The tomato genome sequence provides insights into fleshy fruit evolution.</title>
        <authorList>
            <consortium name="Tomato Genome Consortium"/>
        </authorList>
    </citation>
    <scope>NUCLEOTIDE SEQUENCE [LARGE SCALE GENOMIC DNA]</scope>
    <source>
        <strain evidence="6">cv. Heinz 1706</strain>
    </source>
</reference>
<evidence type="ECO:0000313" key="6">
    <source>
        <dbReference type="EnsemblPlants" id="Solyc01g106080.3.1"/>
    </source>
</evidence>
<dbReference type="FunFam" id="3.40.309.10:FF:000002">
    <property type="entry name" value="Methylmalonate-semialdehyde dehydrogenase (Acylating)"/>
    <property type="match status" value="1"/>
</dbReference>
<dbReference type="EnsemblPlants" id="Solyc01g106080.3.1">
    <property type="protein sequence ID" value="Solyc01g106080.3.1"/>
    <property type="gene ID" value="Solyc01g106080.3"/>
</dbReference>
<dbReference type="SMR" id="A0A3Q7FBR1"/>
<dbReference type="InterPro" id="IPR010061">
    <property type="entry name" value="MeMal-semiAld_DH"/>
</dbReference>
<keyword evidence="4" id="KW-0520">NAD</keyword>
<dbReference type="OMA" id="GGAKNHI"/>
<protein>
    <recommendedName>
        <fullName evidence="2">methylmalonate-semialdehyde dehydrogenase (CoA acylating)</fullName>
        <ecNumber evidence="2">1.2.1.27</ecNumber>
    </recommendedName>
</protein>
<dbReference type="SUPFAM" id="SSF53720">
    <property type="entry name" value="ALDH-like"/>
    <property type="match status" value="1"/>
</dbReference>
<dbReference type="GO" id="GO:0004491">
    <property type="term" value="F:methylmalonate-semialdehyde dehydrogenase (acylating, NAD) activity"/>
    <property type="evidence" value="ECO:0000318"/>
    <property type="project" value="GO_Central"/>
</dbReference>
<proteinExistence type="inferred from homology"/>
<evidence type="ECO:0000259" key="5">
    <source>
        <dbReference type="Pfam" id="PF00171"/>
    </source>
</evidence>
<sequence length="576" mass="62045">MMQFSVHRVKKLRSLTPGIFAVANHHFSVATESSWKHRTSLRVPNLIGGSFVDSQSSEFVDVINPATQEVVSQIPLTTDKEFKSAVSAAKEAFPSWKNTPITTRQRVMLKFQELIRKNMDKLAFNVTTEQGKTLKDAQGDVFRGLEVVEHACGMATLQMGEYGSNVSNGIDTYSLREPLGVCAGICPFNFPAMIPLWMFPVAATCGNTFILKPSEKDPGASMMLAELAMEAGLPDGVLNIVHGTHDVVNAICDDDDIRAVSFVGSNQAGMHIYSRASAKGKRVQVSAILLTLLSTVFANVANMFNIIVSIEAKYIADQLKCPQSNMGAKNHGVVMPDANIDSTVNALVGAGFGAAGQRCMALSTVVFVGDSKPWEEKLLERAKTLKVNAGTEPDADLGPVISKQAKERVCRLVQSGVDSGAKLLLDGRDIVVPGYEKGNFVGPTILCGVTPDMECYKEEIFGPVLLCMQANSLDEAINIVNQNMYGNGAAIFTTSGVAARKFQTEIESGQIGINVPIPVPLPFFSFTGSKASFVGDLNFYGKAGVQFYTQIKTVTQQWKDLSSGSGNSLAMPTSQK</sequence>
<dbReference type="EC" id="1.2.1.27" evidence="2"/>
<dbReference type="PANTHER" id="PTHR43866:SF3">
    <property type="entry name" value="METHYLMALONATE-SEMIALDEHYDE DEHYDROGENASE [ACYLATING], MITOCHONDRIAL"/>
    <property type="match status" value="1"/>
</dbReference>
<dbReference type="Pfam" id="PF00171">
    <property type="entry name" value="Aldedh"/>
    <property type="match status" value="2"/>
</dbReference>
<dbReference type="GO" id="GO:0005739">
    <property type="term" value="C:mitochondrion"/>
    <property type="evidence" value="ECO:0000318"/>
    <property type="project" value="GO_Central"/>
</dbReference>
<evidence type="ECO:0000313" key="7">
    <source>
        <dbReference type="Proteomes" id="UP000004994"/>
    </source>
</evidence>
<accession>A0A3Q7FBR1</accession>
<dbReference type="AlphaFoldDB" id="A0A3Q7FBR1"/>
<dbReference type="GO" id="GO:0006574">
    <property type="term" value="P:L-valine catabolic process"/>
    <property type="evidence" value="ECO:0000318"/>
    <property type="project" value="GO_Central"/>
</dbReference>
<dbReference type="Gene3D" id="3.40.309.10">
    <property type="entry name" value="Aldehyde Dehydrogenase, Chain A, domain 2"/>
    <property type="match status" value="1"/>
</dbReference>
<dbReference type="STRING" id="4081.A0A3Q7FBR1"/>
<dbReference type="FunCoup" id="A0A3Q7FBR1">
    <property type="interactions" value="2186"/>
</dbReference>
<name>A0A3Q7FBR1_SOLLC</name>
<dbReference type="InterPro" id="IPR016163">
    <property type="entry name" value="Ald_DH_C"/>
</dbReference>